<evidence type="ECO:0000256" key="3">
    <source>
        <dbReference type="ARBA" id="ARBA00022679"/>
    </source>
</evidence>
<keyword evidence="10" id="KW-1185">Reference proteome</keyword>
<dbReference type="GO" id="GO:0008374">
    <property type="term" value="F:O-acyltransferase activity"/>
    <property type="evidence" value="ECO:0007669"/>
    <property type="project" value="InterPro"/>
</dbReference>
<dbReference type="AlphaFoldDB" id="A0A9W9FQH8"/>
<feature type="transmembrane region" description="Helical" evidence="7">
    <location>
        <begin position="290"/>
        <end position="307"/>
    </location>
</feature>
<dbReference type="Proteomes" id="UP001141434">
    <property type="component" value="Unassembled WGS sequence"/>
</dbReference>
<feature type="transmembrane region" description="Helical" evidence="7">
    <location>
        <begin position="12"/>
        <end position="31"/>
    </location>
</feature>
<reference evidence="9" key="2">
    <citation type="journal article" date="2023" name="IMA Fungus">
        <title>Comparative genomic study of the Penicillium genus elucidates a diverse pangenome and 15 lateral gene transfer events.</title>
        <authorList>
            <person name="Petersen C."/>
            <person name="Sorensen T."/>
            <person name="Nielsen M.R."/>
            <person name="Sondergaard T.E."/>
            <person name="Sorensen J.L."/>
            <person name="Fitzpatrick D.A."/>
            <person name="Frisvad J.C."/>
            <person name="Nielsen K.L."/>
        </authorList>
    </citation>
    <scope>NUCLEOTIDE SEQUENCE</scope>
    <source>
        <strain evidence="9">IBT 34128</strain>
    </source>
</reference>
<dbReference type="GeneID" id="81391628"/>
<feature type="transmembrane region" description="Helical" evidence="7">
    <location>
        <begin position="62"/>
        <end position="84"/>
    </location>
</feature>
<evidence type="ECO:0000256" key="7">
    <source>
        <dbReference type="SAM" id="Phobius"/>
    </source>
</evidence>
<feature type="transmembrane region" description="Helical" evidence="7">
    <location>
        <begin position="364"/>
        <end position="383"/>
    </location>
</feature>
<evidence type="ECO:0000313" key="10">
    <source>
        <dbReference type="Proteomes" id="UP001141434"/>
    </source>
</evidence>
<feature type="transmembrane region" description="Helical" evidence="7">
    <location>
        <begin position="313"/>
        <end position="333"/>
    </location>
</feature>
<dbReference type="EMBL" id="JAPMSZ010000004">
    <property type="protein sequence ID" value="KAJ5104531.1"/>
    <property type="molecule type" value="Genomic_DNA"/>
</dbReference>
<feature type="transmembrane region" description="Helical" evidence="7">
    <location>
        <begin position="197"/>
        <end position="216"/>
    </location>
</feature>
<proteinExistence type="inferred from homology"/>
<dbReference type="InterPro" id="IPR032805">
    <property type="entry name" value="Wax_synthase_dom"/>
</dbReference>
<evidence type="ECO:0000256" key="4">
    <source>
        <dbReference type="ARBA" id="ARBA00022692"/>
    </source>
</evidence>
<dbReference type="PANTHER" id="PTHR31595">
    <property type="entry name" value="LONG-CHAIN-ALCOHOL O-FATTY-ACYLTRANSFERASE 3-RELATED"/>
    <property type="match status" value="1"/>
</dbReference>
<dbReference type="GO" id="GO:0006629">
    <property type="term" value="P:lipid metabolic process"/>
    <property type="evidence" value="ECO:0007669"/>
    <property type="project" value="InterPro"/>
</dbReference>
<accession>A0A9W9FQH8</accession>
<feature type="domain" description="Wax synthase" evidence="8">
    <location>
        <begin position="238"/>
        <end position="325"/>
    </location>
</feature>
<evidence type="ECO:0000313" key="9">
    <source>
        <dbReference type="EMBL" id="KAJ5104531.1"/>
    </source>
</evidence>
<comment type="similarity">
    <text evidence="2">Belongs to the wax synthase family.</text>
</comment>
<feature type="transmembrane region" description="Helical" evidence="7">
    <location>
        <begin position="403"/>
        <end position="423"/>
    </location>
</feature>
<reference evidence="9" key="1">
    <citation type="submission" date="2022-11" db="EMBL/GenBank/DDBJ databases">
        <authorList>
            <person name="Petersen C."/>
        </authorList>
    </citation>
    <scope>NUCLEOTIDE SEQUENCE</scope>
    <source>
        <strain evidence="9">IBT 34128</strain>
    </source>
</reference>
<evidence type="ECO:0000259" key="8">
    <source>
        <dbReference type="Pfam" id="PF13813"/>
    </source>
</evidence>
<name>A0A9W9FQH8_9EURO</name>
<keyword evidence="3" id="KW-0808">Transferase</keyword>
<keyword evidence="5 7" id="KW-1133">Transmembrane helix</keyword>
<sequence>MAESNEIKANWLEYLGLFSLQCLIPAVFLAATPKGSRWRYVPIAGMIWITKHCMHPVSDRRVFWACGVSILVMMVFQAIQFLLIEPLDISDVSRVRGEDAEGFGARVYQAFKLFLQHRHINTPWQTRNVPSHPEYYRRRGMPTPSRGRFLLRQTLTFAWQYLAVDMFGTVGRQQVEKKGRSSGEFSPLEWSVSAEKWVERAITNIITWFIVARLILDYQYRFRSILCVGLGLDSPANCPPAFGSMADAYTIRNYWGVFWHQFLRKPFTSASSFITRNILGLPRPSLLERYTNIFLVFFCSATMHVMIDYVQTIAVQLSGSMPFFLSFVLGIMIEDGVQALWRRLQTSGKIQTSESQVPPRWKRIVGLLWVMAWLGITSTWFLHPHTQLPEPNASVPFHFAERLGLDIVGGILLIGGIVLGWVFEVEV</sequence>
<evidence type="ECO:0000256" key="6">
    <source>
        <dbReference type="ARBA" id="ARBA00023136"/>
    </source>
</evidence>
<evidence type="ECO:0000256" key="5">
    <source>
        <dbReference type="ARBA" id="ARBA00022989"/>
    </source>
</evidence>
<organism evidence="9 10">
    <name type="scientific">Penicillium alfredii</name>
    <dbReference type="NCBI Taxonomy" id="1506179"/>
    <lineage>
        <taxon>Eukaryota</taxon>
        <taxon>Fungi</taxon>
        <taxon>Dikarya</taxon>
        <taxon>Ascomycota</taxon>
        <taxon>Pezizomycotina</taxon>
        <taxon>Eurotiomycetes</taxon>
        <taxon>Eurotiomycetidae</taxon>
        <taxon>Eurotiales</taxon>
        <taxon>Aspergillaceae</taxon>
        <taxon>Penicillium</taxon>
    </lineage>
</organism>
<dbReference type="RefSeq" id="XP_056513527.1">
    <property type="nucleotide sequence ID" value="XM_056652460.1"/>
</dbReference>
<dbReference type="Pfam" id="PF13813">
    <property type="entry name" value="MBOAT_2"/>
    <property type="match status" value="1"/>
</dbReference>
<dbReference type="GO" id="GO:0016020">
    <property type="term" value="C:membrane"/>
    <property type="evidence" value="ECO:0007669"/>
    <property type="project" value="UniProtKB-SubCell"/>
</dbReference>
<evidence type="ECO:0000256" key="2">
    <source>
        <dbReference type="ARBA" id="ARBA00007282"/>
    </source>
</evidence>
<gene>
    <name evidence="9" type="ORF">NUU61_001878</name>
</gene>
<dbReference type="PANTHER" id="PTHR31595:SF27">
    <property type="entry name" value="WAX SYNTHASE DOMAIN-CONTAINING PROTEIN-RELATED"/>
    <property type="match status" value="1"/>
</dbReference>
<dbReference type="InterPro" id="IPR044851">
    <property type="entry name" value="Wax_synthase"/>
</dbReference>
<comment type="caution">
    <text evidence="9">The sequence shown here is derived from an EMBL/GenBank/DDBJ whole genome shotgun (WGS) entry which is preliminary data.</text>
</comment>
<keyword evidence="6 7" id="KW-0472">Membrane</keyword>
<protein>
    <recommendedName>
        <fullName evidence="8">Wax synthase domain-containing protein</fullName>
    </recommendedName>
</protein>
<comment type="subcellular location">
    <subcellularLocation>
        <location evidence="1">Membrane</location>
        <topology evidence="1">Multi-pass membrane protein</topology>
    </subcellularLocation>
</comment>
<dbReference type="OrthoDB" id="1077582at2759"/>
<evidence type="ECO:0000256" key="1">
    <source>
        <dbReference type="ARBA" id="ARBA00004141"/>
    </source>
</evidence>
<keyword evidence="4 7" id="KW-0812">Transmembrane</keyword>